<proteinExistence type="predicted"/>
<reference evidence="1 2" key="1">
    <citation type="submission" date="2017-11" db="EMBL/GenBank/DDBJ databases">
        <title>Bacillus camelliae sp. nov., isolated from pu'er tea.</title>
        <authorList>
            <person name="Niu L."/>
        </authorList>
    </citation>
    <scope>NUCLEOTIDE SEQUENCE [LARGE SCALE GENOMIC DNA]</scope>
    <source>
        <strain evidence="1 2">7578-1</strain>
    </source>
</reference>
<dbReference type="AlphaFoldDB" id="A0A2N3LCP3"/>
<dbReference type="EMBL" id="PIQO01000069">
    <property type="protein sequence ID" value="PKR82356.1"/>
    <property type="molecule type" value="Genomic_DNA"/>
</dbReference>
<keyword evidence="2" id="KW-1185">Reference proteome</keyword>
<comment type="caution">
    <text evidence="1">The sequence shown here is derived from an EMBL/GenBank/DDBJ whole genome shotgun (WGS) entry which is preliminary data.</text>
</comment>
<organism evidence="1 2">
    <name type="scientific">Heyndrickxia camelliae</name>
    <dbReference type="NCBI Taxonomy" id="1707093"/>
    <lineage>
        <taxon>Bacteria</taxon>
        <taxon>Bacillati</taxon>
        <taxon>Bacillota</taxon>
        <taxon>Bacilli</taxon>
        <taxon>Bacillales</taxon>
        <taxon>Bacillaceae</taxon>
        <taxon>Heyndrickxia</taxon>
    </lineage>
</organism>
<protein>
    <submittedName>
        <fullName evidence="1">Peptide ABC transporter permease</fullName>
    </submittedName>
</protein>
<gene>
    <name evidence="1" type="ORF">CWO92_24935</name>
</gene>
<accession>A0A2N3LCP3</accession>
<evidence type="ECO:0000313" key="2">
    <source>
        <dbReference type="Proteomes" id="UP000233440"/>
    </source>
</evidence>
<dbReference type="Proteomes" id="UP000233440">
    <property type="component" value="Unassembled WGS sequence"/>
</dbReference>
<name>A0A2N3LCP3_9BACI</name>
<evidence type="ECO:0000313" key="1">
    <source>
        <dbReference type="EMBL" id="PKR82356.1"/>
    </source>
</evidence>
<feature type="non-terminal residue" evidence="1">
    <location>
        <position position="43"/>
    </location>
</feature>
<sequence length="43" mass="4788">MLKFILRRFLIMIPQLFILSILIFALAKAMPGDALTGQLASNP</sequence>